<dbReference type="EMBL" id="JACIIZ010000001">
    <property type="protein sequence ID" value="MBB6249643.1"/>
    <property type="molecule type" value="Genomic_DNA"/>
</dbReference>
<feature type="transmembrane region" description="Helical" evidence="1">
    <location>
        <begin position="34"/>
        <end position="52"/>
    </location>
</feature>
<gene>
    <name evidence="2" type="ORF">FHS74_000176</name>
</gene>
<keyword evidence="1" id="KW-1133">Transmembrane helix</keyword>
<keyword evidence="1" id="KW-0472">Membrane</keyword>
<dbReference type="RefSeq" id="WP_184796561.1">
    <property type="nucleotide sequence ID" value="NZ_JACIIZ010000001.1"/>
</dbReference>
<organism evidence="2 3">
    <name type="scientific">Nitrospirillum iridis</name>
    <dbReference type="NCBI Taxonomy" id="765888"/>
    <lineage>
        <taxon>Bacteria</taxon>
        <taxon>Pseudomonadati</taxon>
        <taxon>Pseudomonadota</taxon>
        <taxon>Alphaproteobacteria</taxon>
        <taxon>Rhodospirillales</taxon>
        <taxon>Azospirillaceae</taxon>
        <taxon>Nitrospirillum</taxon>
    </lineage>
</organism>
<comment type="caution">
    <text evidence="2">The sequence shown here is derived from an EMBL/GenBank/DDBJ whole genome shotgun (WGS) entry which is preliminary data.</text>
</comment>
<evidence type="ECO:0000313" key="2">
    <source>
        <dbReference type="EMBL" id="MBB6249643.1"/>
    </source>
</evidence>
<dbReference type="AlphaFoldDB" id="A0A7X0EAM7"/>
<name>A0A7X0EAM7_9PROT</name>
<accession>A0A7X0EAM7</accession>
<keyword evidence="3" id="KW-1185">Reference proteome</keyword>
<evidence type="ECO:0000313" key="3">
    <source>
        <dbReference type="Proteomes" id="UP000539175"/>
    </source>
</evidence>
<evidence type="ECO:0000256" key="1">
    <source>
        <dbReference type="SAM" id="Phobius"/>
    </source>
</evidence>
<sequence length="84" mass="9380">MEAVDRTAIQRGIVIDEKSGCWDSHIKWRHIPRGIAIFVTACLLMAGFPAVFGDNLFSAILMVVIPVPLVFMAARTIMKAFLKY</sequence>
<keyword evidence="1" id="KW-0812">Transmembrane</keyword>
<feature type="transmembrane region" description="Helical" evidence="1">
    <location>
        <begin position="58"/>
        <end position="78"/>
    </location>
</feature>
<dbReference type="Proteomes" id="UP000539175">
    <property type="component" value="Unassembled WGS sequence"/>
</dbReference>
<reference evidence="2 3" key="1">
    <citation type="submission" date="2020-08" db="EMBL/GenBank/DDBJ databases">
        <title>Genomic Encyclopedia of Type Strains, Phase IV (KMG-IV): sequencing the most valuable type-strain genomes for metagenomic binning, comparative biology and taxonomic classification.</title>
        <authorList>
            <person name="Goeker M."/>
        </authorList>
    </citation>
    <scope>NUCLEOTIDE SEQUENCE [LARGE SCALE GENOMIC DNA]</scope>
    <source>
        <strain evidence="2 3">DSM 22198</strain>
    </source>
</reference>
<proteinExistence type="predicted"/>
<protein>
    <submittedName>
        <fullName evidence="2">Uncharacterized protein</fullName>
    </submittedName>
</protein>